<dbReference type="GO" id="GO:0000160">
    <property type="term" value="P:phosphorelay signal transduction system"/>
    <property type="evidence" value="ECO:0007669"/>
    <property type="project" value="InterPro"/>
</dbReference>
<proteinExistence type="predicted"/>
<dbReference type="EMBL" id="FP565575">
    <property type="protein sequence ID" value="CBE69157.1"/>
    <property type="molecule type" value="Genomic_DNA"/>
</dbReference>
<dbReference type="PANTHER" id="PTHR44591:SF23">
    <property type="entry name" value="CHEY SUBFAMILY"/>
    <property type="match status" value="1"/>
</dbReference>
<dbReference type="KEGG" id="mox:DAMO_2107"/>
<dbReference type="Proteomes" id="UP000006898">
    <property type="component" value="Chromosome"/>
</dbReference>
<evidence type="ECO:0000313" key="4">
    <source>
        <dbReference type="EMBL" id="CBE69157.1"/>
    </source>
</evidence>
<accession>D5MHC5</accession>
<dbReference type="eggNOG" id="COG0745">
    <property type="taxonomic scope" value="Bacteria"/>
</dbReference>
<dbReference type="PANTHER" id="PTHR44591">
    <property type="entry name" value="STRESS RESPONSE REGULATOR PROTEIN 1"/>
    <property type="match status" value="1"/>
</dbReference>
<evidence type="ECO:0000256" key="2">
    <source>
        <dbReference type="PROSITE-ProRule" id="PRU00169"/>
    </source>
</evidence>
<dbReference type="HOGENOM" id="CLU_000445_69_17_0"/>
<dbReference type="SUPFAM" id="SSF52172">
    <property type="entry name" value="CheY-like"/>
    <property type="match status" value="1"/>
</dbReference>
<dbReference type="InterPro" id="IPR001789">
    <property type="entry name" value="Sig_transdc_resp-reg_receiver"/>
</dbReference>
<name>D5MHC5_METO1</name>
<dbReference type="AlphaFoldDB" id="D5MHC5"/>
<organism evidence="4 5">
    <name type="scientific">Methylomirabilis oxygeniifera</name>
    <dbReference type="NCBI Taxonomy" id="671143"/>
    <lineage>
        <taxon>Bacteria</taxon>
        <taxon>Candidatus Methylomirabilota</taxon>
        <taxon>Candidatus Methylomirabilia</taxon>
        <taxon>Candidatus Methylomirabilales</taxon>
        <taxon>Candidatus Methylomirabilaceae</taxon>
        <taxon>Candidatus Methylomirabilis</taxon>
    </lineage>
</organism>
<dbReference type="Gene3D" id="3.40.50.2300">
    <property type="match status" value="1"/>
</dbReference>
<dbReference type="SMART" id="SM00448">
    <property type="entry name" value="REC"/>
    <property type="match status" value="1"/>
</dbReference>
<protein>
    <submittedName>
        <fullName evidence="4">Putative response regulator in two-component regulatory system (CheY-like protein)</fullName>
    </submittedName>
</protein>
<feature type="domain" description="Response regulatory" evidence="3">
    <location>
        <begin position="6"/>
        <end position="122"/>
    </location>
</feature>
<dbReference type="Pfam" id="PF00072">
    <property type="entry name" value="Response_reg"/>
    <property type="match status" value="1"/>
</dbReference>
<dbReference type="STRING" id="671143.DAMO_2107"/>
<reference evidence="4 5" key="1">
    <citation type="journal article" date="2010" name="Nature">
        <title>Nitrite-driven anaerobic methane oxidation by oxygenic bacteria.</title>
        <authorList>
            <person name="Ettwig K.F."/>
            <person name="Butler M.K."/>
            <person name="Le Paslier D."/>
            <person name="Pelletier E."/>
            <person name="Mangenot S."/>
            <person name="Kuypers M.M.M."/>
            <person name="Schreiber F."/>
            <person name="Dutilh B.E."/>
            <person name="Zedelius J."/>
            <person name="de Beer D."/>
            <person name="Gloerich J."/>
            <person name="Wessels H.J.C.T."/>
            <person name="van Allen T."/>
            <person name="Luesken F."/>
            <person name="Wu M."/>
            <person name="van de Pas-Schoonen K.T."/>
            <person name="Op den Camp H.J.M."/>
            <person name="Janssen-Megens E.M."/>
            <person name="Francoijs K-J."/>
            <person name="Stunnenberg H."/>
            <person name="Weissenbach J."/>
            <person name="Jetten M.S.M."/>
            <person name="Strous M."/>
        </authorList>
    </citation>
    <scope>NUCLEOTIDE SEQUENCE [LARGE SCALE GENOMIC DNA]</scope>
</reference>
<evidence type="ECO:0000313" key="5">
    <source>
        <dbReference type="Proteomes" id="UP000006898"/>
    </source>
</evidence>
<dbReference type="PROSITE" id="PS50110">
    <property type="entry name" value="RESPONSE_REGULATORY"/>
    <property type="match status" value="1"/>
</dbReference>
<dbReference type="InterPro" id="IPR011006">
    <property type="entry name" value="CheY-like_superfamily"/>
</dbReference>
<feature type="modified residue" description="4-aspartylphosphate" evidence="2">
    <location>
        <position position="55"/>
    </location>
</feature>
<evidence type="ECO:0000259" key="3">
    <source>
        <dbReference type="PROSITE" id="PS50110"/>
    </source>
</evidence>
<keyword evidence="1 2" id="KW-0597">Phosphoprotein</keyword>
<evidence type="ECO:0000256" key="1">
    <source>
        <dbReference type="ARBA" id="ARBA00022553"/>
    </source>
</evidence>
<gene>
    <name evidence="4" type="ORF">DAMO_2107</name>
</gene>
<dbReference type="InterPro" id="IPR050595">
    <property type="entry name" value="Bact_response_regulator"/>
</dbReference>
<sequence>MLTSAAILIVEDHALSRELATAILETAGYTVLSAEDGVGLPELVATERPDLIIMDLQLPHIDGVTLIRSLKAHGATRSIPIIVMTAYAQPELYAKAMEAGCAAYLPKPLDSRALLRTVADVLKR</sequence>